<evidence type="ECO:0000313" key="3">
    <source>
        <dbReference type="EMBL" id="OOK81820.1"/>
    </source>
</evidence>
<reference evidence="3 4" key="1">
    <citation type="submission" date="2017-02" db="EMBL/GenBank/DDBJ databases">
        <title>Complete genome sequences of Mycobacterium kansasii strains isolated from rhesus macaques.</title>
        <authorList>
            <person name="Panda A."/>
            <person name="Nagaraj S."/>
            <person name="Zhao X."/>
            <person name="Tettelin H."/>
            <person name="Detolla L.J."/>
        </authorList>
    </citation>
    <scope>NUCLEOTIDE SEQUENCE [LARGE SCALE GENOMIC DNA]</scope>
    <source>
        <strain evidence="3 4">11-3813</strain>
    </source>
</reference>
<name>A0A1V3XRX0_MYCKA</name>
<accession>A0A1V3XRX0</accession>
<protein>
    <submittedName>
        <fullName evidence="3">Hemerythrin HHE cation binding domain protein</fullName>
    </submittedName>
</protein>
<evidence type="ECO:0000259" key="2">
    <source>
        <dbReference type="Pfam" id="PF01814"/>
    </source>
</evidence>
<evidence type="ECO:0000313" key="4">
    <source>
        <dbReference type="Proteomes" id="UP000189229"/>
    </source>
</evidence>
<dbReference type="EMBL" id="MVBM01000001">
    <property type="protein sequence ID" value="OOK81820.1"/>
    <property type="molecule type" value="Genomic_DNA"/>
</dbReference>
<proteinExistence type="predicted"/>
<dbReference type="Proteomes" id="UP000189229">
    <property type="component" value="Unassembled WGS sequence"/>
</dbReference>
<dbReference type="Gene3D" id="1.20.120.520">
    <property type="entry name" value="nmb1532 protein domain like"/>
    <property type="match status" value="1"/>
</dbReference>
<dbReference type="AlphaFoldDB" id="A0A1V3XRX0"/>
<gene>
    <name evidence="3" type="ORF">BZL30_0152</name>
</gene>
<feature type="domain" description="Hemerythrin-like" evidence="2">
    <location>
        <begin position="27"/>
        <end position="118"/>
    </location>
</feature>
<sequence>MQSERIRSAQRTPRGDQGLGRKISEAPVNSEERHALFDELLIELDIHFRIEDDLYYPALSAATKLIAVAHAEHRQVIDQLSVLLRTPQSEPGYEDEWNSFKTVLEAHADEEERDMIPAPPEVKITDAELEELGEKMAARMEQYRGSALYKLRTKGRAALVRSL</sequence>
<feature type="region of interest" description="Disordered" evidence="1">
    <location>
        <begin position="1"/>
        <end position="25"/>
    </location>
</feature>
<evidence type="ECO:0000256" key="1">
    <source>
        <dbReference type="SAM" id="MobiDB-lite"/>
    </source>
</evidence>
<dbReference type="Pfam" id="PF01814">
    <property type="entry name" value="Hemerythrin"/>
    <property type="match status" value="1"/>
</dbReference>
<comment type="caution">
    <text evidence="3">The sequence shown here is derived from an EMBL/GenBank/DDBJ whole genome shotgun (WGS) entry which is preliminary data.</text>
</comment>
<dbReference type="PANTHER" id="PTHR35585:SF1">
    <property type="entry name" value="HHE DOMAIN PROTEIN (AFU_ORTHOLOGUE AFUA_4G00730)"/>
    <property type="match status" value="1"/>
</dbReference>
<dbReference type="PANTHER" id="PTHR35585">
    <property type="entry name" value="HHE DOMAIN PROTEIN (AFU_ORTHOLOGUE AFUA_4G00730)"/>
    <property type="match status" value="1"/>
</dbReference>
<dbReference type="InterPro" id="IPR012312">
    <property type="entry name" value="Hemerythrin-like"/>
</dbReference>
<organism evidence="3 4">
    <name type="scientific">Mycobacterium kansasii</name>
    <dbReference type="NCBI Taxonomy" id="1768"/>
    <lineage>
        <taxon>Bacteria</taxon>
        <taxon>Bacillati</taxon>
        <taxon>Actinomycetota</taxon>
        <taxon>Actinomycetes</taxon>
        <taxon>Mycobacteriales</taxon>
        <taxon>Mycobacteriaceae</taxon>
        <taxon>Mycobacterium</taxon>
    </lineage>
</organism>